<dbReference type="Proteomes" id="UP000433101">
    <property type="component" value="Unassembled WGS sequence"/>
</dbReference>
<evidence type="ECO:0000313" key="1">
    <source>
        <dbReference type="EMBL" id="MXN63859.1"/>
    </source>
</evidence>
<sequence>MTDNTIAFGTADDQTSYGFQIQPVYSIQTDMGFNFIARGIVPITGVYQGASFPKLGPDPVGGSGITWGLSDIMLQGFFVPQTGGDLKFGFGPQVSLRTRTDEVVGGAGWGAGLAGVVFGFAGDLSYGALIGHHWGQDNFNLTSMQPIVLYNTELFGGSYFGYNNSITYNWTAKAGDRWQVPVGLTAGKTFVFDSGYALDVSLGGYALAAHPSGGADAQFKFGVNLFFP</sequence>
<dbReference type="RefSeq" id="WP_160774079.1">
    <property type="nucleotide sequence ID" value="NZ_WUMV01000001.1"/>
</dbReference>
<keyword evidence="2" id="KW-1185">Reference proteome</keyword>
<name>A0A7X3LRP7_9HYPH</name>
<organism evidence="1 2">
    <name type="scientific">Stappia sediminis</name>
    <dbReference type="NCBI Taxonomy" id="2692190"/>
    <lineage>
        <taxon>Bacteria</taxon>
        <taxon>Pseudomonadati</taxon>
        <taxon>Pseudomonadota</taxon>
        <taxon>Alphaproteobacteria</taxon>
        <taxon>Hyphomicrobiales</taxon>
        <taxon>Stappiaceae</taxon>
        <taxon>Stappia</taxon>
    </lineage>
</organism>
<reference evidence="1 2" key="1">
    <citation type="submission" date="2019-12" db="EMBL/GenBank/DDBJ databases">
        <authorList>
            <person name="Li M."/>
        </authorList>
    </citation>
    <scope>NUCLEOTIDE SEQUENCE [LARGE SCALE GENOMIC DNA]</scope>
    <source>
        <strain evidence="1 2">GBMRC 2046</strain>
    </source>
</reference>
<proteinExistence type="predicted"/>
<evidence type="ECO:0000313" key="2">
    <source>
        <dbReference type="Proteomes" id="UP000433101"/>
    </source>
</evidence>
<accession>A0A7X3LRP7</accession>
<evidence type="ECO:0008006" key="3">
    <source>
        <dbReference type="Google" id="ProtNLM"/>
    </source>
</evidence>
<dbReference type="EMBL" id="WUMV01000001">
    <property type="protein sequence ID" value="MXN63859.1"/>
    <property type="molecule type" value="Genomic_DNA"/>
</dbReference>
<dbReference type="AlphaFoldDB" id="A0A7X3LRP7"/>
<protein>
    <recommendedName>
        <fullName evidence="3">Transporter</fullName>
    </recommendedName>
</protein>
<comment type="caution">
    <text evidence="1">The sequence shown here is derived from an EMBL/GenBank/DDBJ whole genome shotgun (WGS) entry which is preliminary data.</text>
</comment>
<gene>
    <name evidence="1" type="ORF">GR183_02995</name>
</gene>